<dbReference type="Gene3D" id="3.30.497.10">
    <property type="entry name" value="Antithrombin, subunit I, domain 2"/>
    <property type="match status" value="1"/>
</dbReference>
<proteinExistence type="predicted"/>
<gene>
    <name evidence="4" type="ORF">NQ318_017087</name>
</gene>
<evidence type="ECO:0000313" key="5">
    <source>
        <dbReference type="Proteomes" id="UP001162162"/>
    </source>
</evidence>
<dbReference type="EMBL" id="JAPWTK010000504">
    <property type="protein sequence ID" value="KAJ8939190.1"/>
    <property type="molecule type" value="Genomic_DNA"/>
</dbReference>
<keyword evidence="2" id="KW-0722">Serine protease inhibitor</keyword>
<dbReference type="InterPro" id="IPR023796">
    <property type="entry name" value="Serpin_dom"/>
</dbReference>
<dbReference type="SUPFAM" id="SSF56574">
    <property type="entry name" value="Serpins"/>
    <property type="match status" value="1"/>
</dbReference>
<dbReference type="GO" id="GO:0004867">
    <property type="term" value="F:serine-type endopeptidase inhibitor activity"/>
    <property type="evidence" value="ECO:0007669"/>
    <property type="project" value="UniProtKB-KW"/>
</dbReference>
<evidence type="ECO:0000256" key="2">
    <source>
        <dbReference type="ARBA" id="ARBA00022900"/>
    </source>
</evidence>
<feature type="non-terminal residue" evidence="4">
    <location>
        <position position="1"/>
    </location>
</feature>
<evidence type="ECO:0000313" key="4">
    <source>
        <dbReference type="EMBL" id="KAJ8939190.1"/>
    </source>
</evidence>
<name>A0AAV8XK77_9CUCU</name>
<keyword evidence="5" id="KW-1185">Reference proteome</keyword>
<reference evidence="4" key="1">
    <citation type="journal article" date="2023" name="Insect Mol. Biol.">
        <title>Genome sequencing provides insights into the evolution of gene families encoding plant cell wall-degrading enzymes in longhorned beetles.</title>
        <authorList>
            <person name="Shin N.R."/>
            <person name="Okamura Y."/>
            <person name="Kirsch R."/>
            <person name="Pauchet Y."/>
        </authorList>
    </citation>
    <scope>NUCLEOTIDE SEQUENCE</scope>
    <source>
        <strain evidence="4">AMC_N1</strain>
    </source>
</reference>
<feature type="domain" description="Serpin" evidence="3">
    <location>
        <begin position="36"/>
        <end position="106"/>
    </location>
</feature>
<dbReference type="AlphaFoldDB" id="A0AAV8XK77"/>
<dbReference type="InterPro" id="IPR036186">
    <property type="entry name" value="Serpin_sf"/>
</dbReference>
<evidence type="ECO:0000259" key="3">
    <source>
        <dbReference type="Pfam" id="PF00079"/>
    </source>
</evidence>
<dbReference type="Pfam" id="PF00079">
    <property type="entry name" value="Serpin"/>
    <property type="match status" value="1"/>
</dbReference>
<dbReference type="InterPro" id="IPR042178">
    <property type="entry name" value="Serpin_sf_1"/>
</dbReference>
<protein>
    <recommendedName>
        <fullName evidence="3">Serpin domain-containing protein</fullName>
    </recommendedName>
</protein>
<dbReference type="Proteomes" id="UP001162162">
    <property type="component" value="Unassembled WGS sequence"/>
</dbReference>
<sequence>ELLCPYQSQNFTSCNPIRQESQWLKKNDALNTVHDGNNEFAKHLYNILSREPRNLIFSPISVHAILSLVSQGSANQTRAAFTDALKVSDLNLAAKSYKHIMSHLNSIKG</sequence>
<organism evidence="4 5">
    <name type="scientific">Aromia moschata</name>
    <dbReference type="NCBI Taxonomy" id="1265417"/>
    <lineage>
        <taxon>Eukaryota</taxon>
        <taxon>Metazoa</taxon>
        <taxon>Ecdysozoa</taxon>
        <taxon>Arthropoda</taxon>
        <taxon>Hexapoda</taxon>
        <taxon>Insecta</taxon>
        <taxon>Pterygota</taxon>
        <taxon>Neoptera</taxon>
        <taxon>Endopterygota</taxon>
        <taxon>Coleoptera</taxon>
        <taxon>Polyphaga</taxon>
        <taxon>Cucujiformia</taxon>
        <taxon>Chrysomeloidea</taxon>
        <taxon>Cerambycidae</taxon>
        <taxon>Cerambycinae</taxon>
        <taxon>Callichromatini</taxon>
        <taxon>Aromia</taxon>
    </lineage>
</organism>
<evidence type="ECO:0000256" key="1">
    <source>
        <dbReference type="ARBA" id="ARBA00022690"/>
    </source>
</evidence>
<comment type="caution">
    <text evidence="4">The sequence shown here is derived from an EMBL/GenBank/DDBJ whole genome shotgun (WGS) entry which is preliminary data.</text>
</comment>
<accession>A0AAV8XK77</accession>
<keyword evidence="1" id="KW-0646">Protease inhibitor</keyword>